<dbReference type="OrthoDB" id="9780518at2"/>
<reference evidence="4 5" key="2">
    <citation type="journal article" date="2011" name="Stand. Genomic Sci.">
        <title>Complete genome sequence of Leadbetterella byssophila type strain (4M15).</title>
        <authorList>
            <person name="Abt B."/>
            <person name="Teshima H."/>
            <person name="Lucas S."/>
            <person name="Lapidus A."/>
            <person name="Del Rio T.G."/>
            <person name="Nolan M."/>
            <person name="Tice H."/>
            <person name="Cheng J.F."/>
            <person name="Pitluck S."/>
            <person name="Liolios K."/>
            <person name="Pagani I."/>
            <person name="Ivanova N."/>
            <person name="Mavromatis K."/>
            <person name="Pati A."/>
            <person name="Tapia R."/>
            <person name="Han C."/>
            <person name="Goodwin L."/>
            <person name="Chen A."/>
            <person name="Palaniappan K."/>
            <person name="Land M."/>
            <person name="Hauser L."/>
            <person name="Chang Y.J."/>
            <person name="Jeffries C.D."/>
            <person name="Rohde M."/>
            <person name="Goker M."/>
            <person name="Tindall B.J."/>
            <person name="Detter J.C."/>
            <person name="Woyke T."/>
            <person name="Bristow J."/>
            <person name="Eisen J.A."/>
            <person name="Markowitz V."/>
            <person name="Hugenholtz P."/>
            <person name="Klenk H.P."/>
            <person name="Kyrpides N.C."/>
        </authorList>
    </citation>
    <scope>NUCLEOTIDE SEQUENCE [LARGE SCALE GENOMIC DNA]</scope>
    <source>
        <strain evidence="5">DSM 17132 / JCM 16389 / KACC 11308 / NBRC 106382 / 4M15</strain>
    </source>
</reference>
<protein>
    <recommendedName>
        <fullName evidence="2">Luciferase-like monooxygenase</fullName>
    </recommendedName>
</protein>
<proteinExistence type="predicted"/>
<dbReference type="KEGG" id="lby:Lbys_1786"/>
<dbReference type="PANTHER" id="PTHR30137:SF6">
    <property type="entry name" value="LUCIFERASE-LIKE MONOOXYGENASE"/>
    <property type="match status" value="1"/>
</dbReference>
<dbReference type="Gene3D" id="3.20.20.30">
    <property type="entry name" value="Luciferase-like domain"/>
    <property type="match status" value="1"/>
</dbReference>
<organism evidence="4 5">
    <name type="scientific">Leadbetterella byssophila (strain DSM 17132 / JCM 16389 / KACC 11308 / NBRC 106382 / 4M15)</name>
    <dbReference type="NCBI Taxonomy" id="649349"/>
    <lineage>
        <taxon>Bacteria</taxon>
        <taxon>Pseudomonadati</taxon>
        <taxon>Bacteroidota</taxon>
        <taxon>Cytophagia</taxon>
        <taxon>Cytophagales</taxon>
        <taxon>Leadbetterellaceae</taxon>
        <taxon>Leadbetterella</taxon>
    </lineage>
</organism>
<dbReference type="AlphaFoldDB" id="E4RQN7"/>
<evidence type="ECO:0000259" key="3">
    <source>
        <dbReference type="Pfam" id="PF00296"/>
    </source>
</evidence>
<sequence length="327" mass="36260">MDLSILELAVIRQGGDAALAIDHTVKTAQHAENLGFKRVWLAEHHNMPHVASSATAVLIGHVAGHTTSIKVGSGGIMLPNHSPLIVAEQFGTLEAIYPGRIELGLGRAPGTDQLTAQAIRRENMQAPFHFPADVREVQRYFSNTDENEKVRAFPGEGANVPLWILGSSTDSAYLAAELGLPYAFAAHFAPQQLYTAFDIYRRNFRSVKGSKPHTMVCINTIAADTDEEAHFLVTSLIRMFIGIVTNQRQPLMPPQELPDYYYQHKELRYMVDNMLAGTFIGSVDSIRTRLKEFIAKTQADELMLTSYCYDLEAKCKSLSLVNEALNK</sequence>
<comment type="similarity">
    <text evidence="1">To bacterial alkanal monooxygenase alpha and beta chains.</text>
</comment>
<gene>
    <name evidence="4" type="ordered locus">Lbys_1786</name>
</gene>
<name>E4RQN7_LEAB4</name>
<dbReference type="Proteomes" id="UP000007435">
    <property type="component" value="Chromosome"/>
</dbReference>
<dbReference type="FunFam" id="3.20.20.30:FF:000002">
    <property type="entry name" value="LLM class flavin-dependent oxidoreductase"/>
    <property type="match status" value="1"/>
</dbReference>
<dbReference type="EMBL" id="CP002305">
    <property type="protein sequence ID" value="ADQ17493.1"/>
    <property type="molecule type" value="Genomic_DNA"/>
</dbReference>
<accession>E4RQN7</accession>
<evidence type="ECO:0000313" key="5">
    <source>
        <dbReference type="Proteomes" id="UP000007435"/>
    </source>
</evidence>
<keyword evidence="5" id="KW-1185">Reference proteome</keyword>
<dbReference type="GO" id="GO:0005829">
    <property type="term" value="C:cytosol"/>
    <property type="evidence" value="ECO:0007669"/>
    <property type="project" value="TreeGrafter"/>
</dbReference>
<dbReference type="InterPro" id="IPR036661">
    <property type="entry name" value="Luciferase-like_sf"/>
</dbReference>
<dbReference type="SUPFAM" id="SSF51679">
    <property type="entry name" value="Bacterial luciferase-like"/>
    <property type="match status" value="1"/>
</dbReference>
<dbReference type="InterPro" id="IPR050766">
    <property type="entry name" value="Bact_Lucif_Oxidored"/>
</dbReference>
<reference key="1">
    <citation type="submission" date="2010-11" db="EMBL/GenBank/DDBJ databases">
        <title>The complete genome of Leadbetterella byssophila DSM 17132.</title>
        <authorList>
            <consortium name="US DOE Joint Genome Institute (JGI-PGF)"/>
            <person name="Lucas S."/>
            <person name="Copeland A."/>
            <person name="Lapidus A."/>
            <person name="Glavina del Rio T."/>
            <person name="Dalin E."/>
            <person name="Tice H."/>
            <person name="Bruce D."/>
            <person name="Goodwin L."/>
            <person name="Pitluck S."/>
            <person name="Kyrpides N."/>
            <person name="Mavromatis K."/>
            <person name="Ivanova N."/>
            <person name="Teshima H."/>
            <person name="Brettin T."/>
            <person name="Detter J.C."/>
            <person name="Han C."/>
            <person name="Tapia R."/>
            <person name="Land M."/>
            <person name="Hauser L."/>
            <person name="Markowitz V."/>
            <person name="Cheng J.-F."/>
            <person name="Hugenholtz P."/>
            <person name="Woyke T."/>
            <person name="Wu D."/>
            <person name="Tindall B."/>
            <person name="Pomrenke H.G."/>
            <person name="Brambilla E."/>
            <person name="Klenk H.-P."/>
            <person name="Eisen J.A."/>
        </authorList>
    </citation>
    <scope>NUCLEOTIDE SEQUENCE [LARGE SCALE GENOMIC DNA]</scope>
    <source>
        <strain>DSM 17132</strain>
    </source>
</reference>
<dbReference type="GO" id="GO:0016705">
    <property type="term" value="F:oxidoreductase activity, acting on paired donors, with incorporation or reduction of molecular oxygen"/>
    <property type="evidence" value="ECO:0007669"/>
    <property type="project" value="InterPro"/>
</dbReference>
<dbReference type="InterPro" id="IPR019949">
    <property type="entry name" value="CmoO-like"/>
</dbReference>
<dbReference type="eggNOG" id="COG2141">
    <property type="taxonomic scope" value="Bacteria"/>
</dbReference>
<evidence type="ECO:0000256" key="2">
    <source>
        <dbReference type="ARBA" id="ARBA00074555"/>
    </source>
</evidence>
<dbReference type="InterPro" id="IPR011251">
    <property type="entry name" value="Luciferase-like_dom"/>
</dbReference>
<dbReference type="NCBIfam" id="TIGR03558">
    <property type="entry name" value="oxido_grp_1"/>
    <property type="match status" value="1"/>
</dbReference>
<feature type="domain" description="Luciferase-like" evidence="3">
    <location>
        <begin position="1"/>
        <end position="295"/>
    </location>
</feature>
<dbReference type="PANTHER" id="PTHR30137">
    <property type="entry name" value="LUCIFERASE-LIKE MONOOXYGENASE"/>
    <property type="match status" value="1"/>
</dbReference>
<dbReference type="STRING" id="649349.Lbys_1786"/>
<dbReference type="HOGENOM" id="CLU_027853_9_0_10"/>
<evidence type="ECO:0000256" key="1">
    <source>
        <dbReference type="ARBA" id="ARBA00007789"/>
    </source>
</evidence>
<evidence type="ECO:0000313" key="4">
    <source>
        <dbReference type="EMBL" id="ADQ17493.1"/>
    </source>
</evidence>
<dbReference type="Pfam" id="PF00296">
    <property type="entry name" value="Bac_luciferase"/>
    <property type="match status" value="1"/>
</dbReference>
<dbReference type="RefSeq" id="WP_013408542.1">
    <property type="nucleotide sequence ID" value="NC_014655.1"/>
</dbReference>